<dbReference type="InterPro" id="IPR036614">
    <property type="entry name" value="RusA-like_sf"/>
</dbReference>
<evidence type="ECO:0000313" key="1">
    <source>
        <dbReference type="EMBL" id="SPK73699.1"/>
    </source>
</evidence>
<sequence length="155" mass="16803">MRITLTIPGVPVPKGRPRFRNQRTKSGAEFVQTYTPAKTRSYTATVRALAKLAMGRQAPLTGPLHLNLVAFLPIPSSWPKHRQAAARAGLLLPTSKPDLDNIEKAVTDACNGVVYGDDALICDVVKAKRYAIEPRVVIEVFTIDPRTDSEASGGP</sequence>
<dbReference type="RefSeq" id="WP_172583284.1">
    <property type="nucleotide sequence ID" value="NZ_LT991976.1"/>
</dbReference>
<dbReference type="SUPFAM" id="SSF103084">
    <property type="entry name" value="Holliday junction resolvase RusA"/>
    <property type="match status" value="1"/>
</dbReference>
<name>A0A375IJG4_9BURK</name>
<accession>A0A375IJG4</accession>
<proteinExistence type="predicted"/>
<dbReference type="GO" id="GO:0006281">
    <property type="term" value="P:DNA repair"/>
    <property type="evidence" value="ECO:0007669"/>
    <property type="project" value="InterPro"/>
</dbReference>
<reference evidence="1 2" key="1">
    <citation type="submission" date="2018-01" db="EMBL/GenBank/DDBJ databases">
        <authorList>
            <person name="Gaut B.S."/>
            <person name="Morton B.R."/>
            <person name="Clegg M.T."/>
            <person name="Duvall M.R."/>
        </authorList>
    </citation>
    <scope>NUCLEOTIDE SEQUENCE [LARGE SCALE GENOMIC DNA]</scope>
    <source>
        <strain evidence="1">Cupriavidus taiwanensis LMG 19425</strain>
    </source>
</reference>
<organism evidence="1 2">
    <name type="scientific">Cupriavidus taiwanensis</name>
    <dbReference type="NCBI Taxonomy" id="164546"/>
    <lineage>
        <taxon>Bacteria</taxon>
        <taxon>Pseudomonadati</taxon>
        <taxon>Pseudomonadota</taxon>
        <taxon>Betaproteobacteria</taxon>
        <taxon>Burkholderiales</taxon>
        <taxon>Burkholderiaceae</taxon>
        <taxon>Cupriavidus</taxon>
    </lineage>
</organism>
<dbReference type="GO" id="GO:0000287">
    <property type="term" value="F:magnesium ion binding"/>
    <property type="evidence" value="ECO:0007669"/>
    <property type="project" value="InterPro"/>
</dbReference>
<dbReference type="GO" id="GO:0006310">
    <property type="term" value="P:DNA recombination"/>
    <property type="evidence" value="ECO:0007669"/>
    <property type="project" value="InterPro"/>
</dbReference>
<dbReference type="AlphaFoldDB" id="A0A375IJG4"/>
<dbReference type="Pfam" id="PF05866">
    <property type="entry name" value="RusA"/>
    <property type="match status" value="1"/>
</dbReference>
<evidence type="ECO:0000313" key="2">
    <source>
        <dbReference type="Proteomes" id="UP000255505"/>
    </source>
</evidence>
<dbReference type="Proteomes" id="UP000255505">
    <property type="component" value="Chromosome I"/>
</dbReference>
<dbReference type="InterPro" id="IPR008822">
    <property type="entry name" value="Endonuclease_RusA-like"/>
</dbReference>
<dbReference type="Gene3D" id="3.30.1330.70">
    <property type="entry name" value="Holliday junction resolvase RusA"/>
    <property type="match status" value="1"/>
</dbReference>
<gene>
    <name evidence="1" type="ORF">CT19425_110236</name>
</gene>
<dbReference type="EMBL" id="LT991976">
    <property type="protein sequence ID" value="SPK73699.1"/>
    <property type="molecule type" value="Genomic_DNA"/>
</dbReference>
<protein>
    <submittedName>
        <fullName evidence="1">Endodeoxyribonuclease RusA</fullName>
    </submittedName>
</protein>